<proteinExistence type="predicted"/>
<dbReference type="Proteomes" id="UP000038200">
    <property type="component" value="Unassembled WGS sequence"/>
</dbReference>
<evidence type="ECO:0000313" key="1">
    <source>
        <dbReference type="EMBL" id="CEN53564.1"/>
    </source>
</evidence>
<accession>A0A0B7ISH4</accession>
<name>A0A0B7ISH4_9FLAO</name>
<dbReference type="AlphaFoldDB" id="A0A0B7ISH4"/>
<protein>
    <submittedName>
        <fullName evidence="1">Uncharacterized protein</fullName>
    </submittedName>
</protein>
<dbReference type="RefSeq" id="WP_042008412.1">
    <property type="nucleotide sequence ID" value="NZ_CDOL01000236.1"/>
</dbReference>
<dbReference type="EMBL" id="CDOL01000236">
    <property type="protein sequence ID" value="CEN53564.1"/>
    <property type="molecule type" value="Genomic_DNA"/>
</dbReference>
<gene>
    <name evidence="1" type="ORF">CCAND93_470006</name>
</gene>
<sequence>MRLLVSSFLIIFFFFEDTSHGSFDKTKQYLTNDLEIDVSSKDYFVVISVDMCTSCFFQHIETVNHLSRSVGLVLVGNSMKKIKSKADKINRKNLHIVYDYKGIGFLKDICSVEYFTLFSLDGKKNIRVPYDNFNILLNEVKN</sequence>
<organism evidence="1 2">
    <name type="scientific">Capnocytophaga canis</name>
    <dbReference type="NCBI Taxonomy" id="1848903"/>
    <lineage>
        <taxon>Bacteria</taxon>
        <taxon>Pseudomonadati</taxon>
        <taxon>Bacteroidota</taxon>
        <taxon>Flavobacteriia</taxon>
        <taxon>Flavobacteriales</taxon>
        <taxon>Flavobacteriaceae</taxon>
        <taxon>Capnocytophaga</taxon>
    </lineage>
</organism>
<reference evidence="1 2" key="1">
    <citation type="submission" date="2015-01" db="EMBL/GenBank/DDBJ databases">
        <authorList>
            <person name="Xiang T."/>
            <person name="Song Y."/>
            <person name="Huang L."/>
            <person name="Wang B."/>
            <person name="Wu P."/>
        </authorList>
    </citation>
    <scope>NUCLEOTIDE SEQUENCE [LARGE SCALE GENOMIC DNA]</scope>
    <source>
        <strain evidence="1 2">CcD93</strain>
    </source>
</reference>
<evidence type="ECO:0000313" key="2">
    <source>
        <dbReference type="Proteomes" id="UP000038200"/>
    </source>
</evidence>